<evidence type="ECO:0000313" key="4">
    <source>
        <dbReference type="Proteomes" id="UP000324176"/>
    </source>
</evidence>
<dbReference type="RefSeq" id="WP_046849686.1">
    <property type="nucleotide sequence ID" value="NZ_CP011451.1"/>
</dbReference>
<dbReference type="EMBL" id="CP011451">
    <property type="protein sequence ID" value="AKH37610.1"/>
    <property type="molecule type" value="Genomic_DNA"/>
</dbReference>
<proteinExistence type="predicted"/>
<protein>
    <submittedName>
        <fullName evidence="1">Uncharacterized protein</fullName>
    </submittedName>
</protein>
<evidence type="ECO:0000313" key="3">
    <source>
        <dbReference type="Proteomes" id="UP000034156"/>
    </source>
</evidence>
<sequence>MTVVDIARCGFHPQQFALAIDDQVQFLPIKPTYAGLLLYGKTRCSSWTQTDLPKATGQIPFDAFLMSNSRYLLYLLANLQQEFVTTPVSLSS</sequence>
<evidence type="ECO:0000313" key="2">
    <source>
        <dbReference type="EMBL" id="TYP72996.1"/>
    </source>
</evidence>
<reference evidence="1 3" key="2">
    <citation type="journal article" date="2016" name="Genome Announc.">
        <title>Genome Sequence of Nitrosomonas communis Strain Nm2, a Mesophilic Ammonia-Oxidizing Bacterium Isolated from Mediterranean Soil.</title>
        <authorList>
            <person name="Kozlowski J.A."/>
            <person name="Kits K.D."/>
            <person name="Stein L.Y."/>
        </authorList>
    </citation>
    <scope>NUCLEOTIDE SEQUENCE [LARGE SCALE GENOMIC DNA]</scope>
    <source>
        <strain evidence="1 3">Nm2</strain>
    </source>
</reference>
<accession>A0A0F7KB48</accession>
<dbReference type="KEGG" id="nco:AAW31_06935"/>
<reference evidence="3" key="1">
    <citation type="submission" date="2015-05" db="EMBL/GenBank/DDBJ databases">
        <title>Draft genome of Nitrosomonas communis strain Nm2.</title>
        <authorList>
            <person name="Kozlowski J.A."/>
            <person name="Kits K.D."/>
            <person name="Stein L.Y."/>
        </authorList>
    </citation>
    <scope>NUCLEOTIDE SEQUENCE [LARGE SCALE GENOMIC DNA]</scope>
    <source>
        <strain evidence="3">Nm2</strain>
    </source>
</reference>
<dbReference type="Proteomes" id="UP000324176">
    <property type="component" value="Unassembled WGS sequence"/>
</dbReference>
<evidence type="ECO:0000313" key="1">
    <source>
        <dbReference type="EMBL" id="AKH37610.1"/>
    </source>
</evidence>
<dbReference type="AlphaFoldDB" id="A0A0F7KB48"/>
<dbReference type="PATRIC" id="fig|44574.3.peg.1672"/>
<organism evidence="1 3">
    <name type="scientific">Nitrosomonas communis</name>
    <dbReference type="NCBI Taxonomy" id="44574"/>
    <lineage>
        <taxon>Bacteria</taxon>
        <taxon>Pseudomonadati</taxon>
        <taxon>Pseudomonadota</taxon>
        <taxon>Betaproteobacteria</taxon>
        <taxon>Nitrosomonadales</taxon>
        <taxon>Nitrosomonadaceae</taxon>
        <taxon>Nitrosomonas</taxon>
    </lineage>
</organism>
<name>A0A0F7KB48_9PROT</name>
<dbReference type="Proteomes" id="UP000034156">
    <property type="component" value="Chromosome"/>
</dbReference>
<keyword evidence="3" id="KW-1185">Reference proteome</keyword>
<dbReference type="EMBL" id="VNHT01000098">
    <property type="protein sequence ID" value="TYP72996.1"/>
    <property type="molecule type" value="Genomic_DNA"/>
</dbReference>
<reference evidence="2 4" key="3">
    <citation type="submission" date="2019-07" db="EMBL/GenBank/DDBJ databases">
        <title>Active sludge and wastewater microbial communities from Klosterneuburg, Austria.</title>
        <authorList>
            <person name="Wagner M."/>
        </authorList>
    </citation>
    <scope>NUCLEOTIDE SEQUENCE [LARGE SCALE GENOMIC DNA]</scope>
    <source>
        <strain evidence="2 4">Nm2</strain>
    </source>
</reference>
<gene>
    <name evidence="1" type="ORF">AAW31_06935</name>
    <name evidence="2" type="ORF">BCL69_10984</name>
</gene>